<dbReference type="Gene3D" id="3.40.50.300">
    <property type="entry name" value="P-loop containing nucleotide triphosphate hydrolases"/>
    <property type="match status" value="1"/>
</dbReference>
<protein>
    <submittedName>
        <fullName evidence="3">IncP-type conjugative transfer protein TrbB</fullName>
    </submittedName>
</protein>
<evidence type="ECO:0000313" key="3">
    <source>
        <dbReference type="EMBL" id="KGA93752.1"/>
    </source>
</evidence>
<dbReference type="InterPro" id="IPR027417">
    <property type="entry name" value="P-loop_NTPase"/>
</dbReference>
<dbReference type="GO" id="GO:0016887">
    <property type="term" value="F:ATP hydrolysis activity"/>
    <property type="evidence" value="ECO:0007669"/>
    <property type="project" value="InterPro"/>
</dbReference>
<dbReference type="Pfam" id="PF00437">
    <property type="entry name" value="T2SSE"/>
    <property type="match status" value="1"/>
</dbReference>
<dbReference type="Gene3D" id="3.30.450.380">
    <property type="match status" value="1"/>
</dbReference>
<proteinExistence type="inferred from homology"/>
<gene>
    <name evidence="3" type="ORF">LptCag_1462</name>
</gene>
<comment type="caution">
    <text evidence="3">The sequence shown here is derived from an EMBL/GenBank/DDBJ whole genome shotgun (WGS) entry which is preliminary data.</text>
</comment>
<dbReference type="GO" id="GO:0005737">
    <property type="term" value="C:cytoplasm"/>
    <property type="evidence" value="ECO:0007669"/>
    <property type="project" value="InterPro"/>
</dbReference>
<accession>A0A094WDM8</accession>
<evidence type="ECO:0000313" key="4">
    <source>
        <dbReference type="Proteomes" id="UP000029452"/>
    </source>
</evidence>
<name>A0A094WDM8_9BACT</name>
<feature type="domain" description="Bacterial type II secretion system protein E" evidence="2">
    <location>
        <begin position="72"/>
        <end position="275"/>
    </location>
</feature>
<comment type="similarity">
    <text evidence="1">Belongs to the GSP E family.</text>
</comment>
<dbReference type="RefSeq" id="WP_036082383.1">
    <property type="nucleotide sequence ID" value="NZ_JPGK01000005.1"/>
</dbReference>
<dbReference type="AlphaFoldDB" id="A0A094WDM8"/>
<evidence type="ECO:0000259" key="2">
    <source>
        <dbReference type="Pfam" id="PF00437"/>
    </source>
</evidence>
<evidence type="ECO:0000256" key="1">
    <source>
        <dbReference type="ARBA" id="ARBA00006611"/>
    </source>
</evidence>
<dbReference type="InterPro" id="IPR050921">
    <property type="entry name" value="T4SS_GSP_E_ATPase"/>
</dbReference>
<dbReference type="PATRIC" id="fig|178606.4.peg.1465"/>
<dbReference type="NCBIfam" id="TIGR02782">
    <property type="entry name" value="TrbB_P"/>
    <property type="match status" value="1"/>
</dbReference>
<dbReference type="PANTHER" id="PTHR30486">
    <property type="entry name" value="TWITCHING MOTILITY PROTEIN PILT"/>
    <property type="match status" value="1"/>
</dbReference>
<dbReference type="EMBL" id="JPGK01000005">
    <property type="protein sequence ID" value="KGA93752.1"/>
    <property type="molecule type" value="Genomic_DNA"/>
</dbReference>
<dbReference type="Proteomes" id="UP000029452">
    <property type="component" value="Unassembled WGS sequence"/>
</dbReference>
<dbReference type="PANTHER" id="PTHR30486:SF6">
    <property type="entry name" value="TYPE IV PILUS RETRACTATION ATPASE PILT"/>
    <property type="match status" value="1"/>
</dbReference>
<reference evidence="3 4" key="1">
    <citation type="submission" date="2014-06" db="EMBL/GenBank/DDBJ databases">
        <title>Draft genome sequence of iron oxidizing acidophile Leptospirillum ferriphilum DSM14647.</title>
        <authorList>
            <person name="Cardenas J.P."/>
            <person name="Lazcano M."/>
            <person name="Ossandon F.J."/>
            <person name="Corbett M."/>
            <person name="Holmes D.S."/>
            <person name="Watkin E."/>
        </authorList>
    </citation>
    <scope>NUCLEOTIDE SEQUENCE [LARGE SCALE GENOMIC DNA]</scope>
    <source>
        <strain evidence="3 4">DSM 14647</strain>
    </source>
</reference>
<dbReference type="SUPFAM" id="SSF52540">
    <property type="entry name" value="P-loop containing nucleoside triphosphate hydrolases"/>
    <property type="match status" value="1"/>
</dbReference>
<dbReference type="InterPro" id="IPR001482">
    <property type="entry name" value="T2SS/T4SS_dom"/>
</dbReference>
<dbReference type="CDD" id="cd01130">
    <property type="entry name" value="VirB11-like_ATPase"/>
    <property type="match status" value="1"/>
</dbReference>
<organism evidence="3 4">
    <name type="scientific">Leptospirillum ferriphilum</name>
    <dbReference type="NCBI Taxonomy" id="178606"/>
    <lineage>
        <taxon>Bacteria</taxon>
        <taxon>Pseudomonadati</taxon>
        <taxon>Nitrospirota</taxon>
        <taxon>Nitrospiria</taxon>
        <taxon>Nitrospirales</taxon>
        <taxon>Nitrospiraceae</taxon>
        <taxon>Leptospirillum</taxon>
    </lineage>
</organism>
<sequence>MSFDQNKNQDEILRRWTEKYRSELGPLLPFVDDPDVAEIWLNPNMNVWVTYLDGKGKVKTDIQIPPSQSNLLLRSIASRLGKTITEENPILSGVLPDGSRFQGEIPPIVDRPSFNIRKKAVRIFTLDEYVESGILSPDQRRVISEAIKNRKNILVVGGAGSGKTTLTNAILQELATLDPKTRVVMIEDIPELQCPVEDHVNFYVAHTERTDVSMDVLLRTTLRKTPDRIVVGEVRGKEAHVLLKAWSTGHPGGACTVHADDAREGVQKIYDYANEAIVGQINPKSVSRTVNLAVFISKTPTSPGRRVEEIVVIDGFRDGEFIVTPIETKGDS</sequence>
<dbReference type="InterPro" id="IPR014149">
    <property type="entry name" value="Conjug-transfer_TrbB"/>
</dbReference>
<dbReference type="GO" id="GO:0005524">
    <property type="term" value="F:ATP binding"/>
    <property type="evidence" value="ECO:0007669"/>
    <property type="project" value="InterPro"/>
</dbReference>
<dbReference type="OrthoDB" id="9810761at2"/>